<protein>
    <recommendedName>
        <fullName evidence="6">Transcription factor domain-containing protein</fullName>
    </recommendedName>
</protein>
<name>A0A5C3EKQ3_9BASI</name>
<proteinExistence type="predicted"/>
<dbReference type="CDD" id="cd12148">
    <property type="entry name" value="fungal_TF_MHR"/>
    <property type="match status" value="1"/>
</dbReference>
<reference evidence="4 5" key="1">
    <citation type="submission" date="2018-03" db="EMBL/GenBank/DDBJ databases">
        <authorList>
            <person name="Guldener U."/>
        </authorList>
    </citation>
    <scope>NUCLEOTIDE SEQUENCE [LARGE SCALE GENOMIC DNA]</scope>
    <source>
        <strain evidence="4 5">NBRC100155</strain>
    </source>
</reference>
<evidence type="ECO:0008006" key="6">
    <source>
        <dbReference type="Google" id="ProtNLM"/>
    </source>
</evidence>
<dbReference type="AlphaFoldDB" id="A0A5C3EKQ3"/>
<evidence type="ECO:0000256" key="1">
    <source>
        <dbReference type="ARBA" id="ARBA00004123"/>
    </source>
</evidence>
<feature type="compositionally biased region" description="Low complexity" evidence="3">
    <location>
        <begin position="720"/>
        <end position="738"/>
    </location>
</feature>
<dbReference type="PANTHER" id="PTHR31001">
    <property type="entry name" value="UNCHARACTERIZED TRANSCRIPTIONAL REGULATORY PROTEIN"/>
    <property type="match status" value="1"/>
</dbReference>
<feature type="compositionally biased region" description="Pro residues" evidence="3">
    <location>
        <begin position="38"/>
        <end position="51"/>
    </location>
</feature>
<evidence type="ECO:0000313" key="5">
    <source>
        <dbReference type="Proteomes" id="UP000324022"/>
    </source>
</evidence>
<gene>
    <name evidence="4" type="ORF">UTRI_05282</name>
</gene>
<evidence type="ECO:0000313" key="4">
    <source>
        <dbReference type="EMBL" id="SPO30665.1"/>
    </source>
</evidence>
<feature type="compositionally biased region" description="Low complexity" evidence="3">
    <location>
        <begin position="69"/>
        <end position="85"/>
    </location>
</feature>
<dbReference type="PANTHER" id="PTHR31001:SF89">
    <property type="entry name" value="ZN(2)-C6 FUNGAL-TYPE DOMAIN-CONTAINING PROTEIN"/>
    <property type="match status" value="1"/>
</dbReference>
<sequence>MSTALQKKQARRSLAEINAILEASSQNDTSDHADDPDPQQPSNPQHQPPEHPMMTFINLMLKDLQVQEDAQAASSHASPDSSSPSTITTGMRSPAPSRSAVSRYLEKGCLTKIVEFCAIVPDWSQLQALLRHYLWHVDWKFLITAQDLLEVQMKDLWGRVILPAQAYDGRRDSISGISLQPGDLSRLALLASVLGETVETMAPETILETLPISRPGNSAAGPVKIESDANPRVKALLLLTYHVPALIEECVRLDEMSIELVQANLSAFSLWSNQGLHGTGSNEFPRWNVTIRAAKGCNLFEDPASNTSLSQIELDHRRRLAWLVYGYDHAFAVGANTKPLIVESQFSVDQPSDAAPWSATGAPPDACLAKLEVEGGRIAQLVSSTLCYGPPLHRKAMETDSRILSTLSQIHPSYNYDSPDLTLDALDPFRARRRCWLALTTAWQRGSLHRQFFFPNGRITNGELATSRHIATDSALRSIINVRDLRKMQNRFSDHMASAWWFQYYTEPCMTLATAALLLIRSKGSGVPGLSNEPLCWPTVMHFTRTIDECIQDLESSTRDSQACLPSLLKFAEGCGKLIKQLRSAVQTSFDAFVQSQPELASLKSLTIDESVIPLLHPRSRQKSPADSNSNSNTGSNIARGNHGGIKRSADATSSSRRTSSANTTGGARSRKSTSSSSSSRGGGGGARGEQDGLATMGGGGGSSNKAKASTTMFGDSLSVSPRTSIATTTTAVPPTTSFPQYQHQYQHPVSTSTSSSSPAETELPPGTLSLSFTTQPQPQLFAAAPHFGVPTTFSSLQHQNQNHLLSPAQPFALRQFYSSSSFAAQDQELVGQRAAGEGVASDWIAQVHQLGLVLSTDQQQQQQ</sequence>
<dbReference type="OrthoDB" id="2269373at2759"/>
<feature type="region of interest" description="Disordered" evidence="3">
    <location>
        <begin position="68"/>
        <end position="98"/>
    </location>
</feature>
<dbReference type="Proteomes" id="UP000324022">
    <property type="component" value="Unassembled WGS sequence"/>
</dbReference>
<feature type="compositionally biased region" description="Polar residues" evidence="3">
    <location>
        <begin position="705"/>
        <end position="714"/>
    </location>
</feature>
<feature type="compositionally biased region" description="Polar residues" evidence="3">
    <location>
        <begin position="623"/>
        <end position="639"/>
    </location>
</feature>
<dbReference type="GO" id="GO:0005634">
    <property type="term" value="C:nucleus"/>
    <property type="evidence" value="ECO:0007669"/>
    <property type="project" value="UniProtKB-SubCell"/>
</dbReference>
<dbReference type="InterPro" id="IPR050613">
    <property type="entry name" value="Sec_Metabolite_Reg"/>
</dbReference>
<keyword evidence="2" id="KW-0539">Nucleus</keyword>
<feature type="region of interest" description="Disordered" evidence="3">
    <location>
        <begin position="1"/>
        <end position="52"/>
    </location>
</feature>
<keyword evidence="5" id="KW-1185">Reference proteome</keyword>
<feature type="region of interest" description="Disordered" evidence="3">
    <location>
        <begin position="617"/>
        <end position="768"/>
    </location>
</feature>
<evidence type="ECO:0000256" key="2">
    <source>
        <dbReference type="ARBA" id="ARBA00023242"/>
    </source>
</evidence>
<evidence type="ECO:0000256" key="3">
    <source>
        <dbReference type="SAM" id="MobiDB-lite"/>
    </source>
</evidence>
<accession>A0A5C3EKQ3</accession>
<feature type="compositionally biased region" description="Low complexity" evidence="3">
    <location>
        <begin position="651"/>
        <end position="680"/>
    </location>
</feature>
<dbReference type="EMBL" id="OOIN01000034">
    <property type="protein sequence ID" value="SPO30665.1"/>
    <property type="molecule type" value="Genomic_DNA"/>
</dbReference>
<feature type="compositionally biased region" description="Polar residues" evidence="3">
    <location>
        <begin position="739"/>
        <end position="750"/>
    </location>
</feature>
<comment type="subcellular location">
    <subcellularLocation>
        <location evidence="1">Nucleus</location>
    </subcellularLocation>
</comment>
<organism evidence="4 5">
    <name type="scientific">Ustilago trichophora</name>
    <dbReference type="NCBI Taxonomy" id="86804"/>
    <lineage>
        <taxon>Eukaryota</taxon>
        <taxon>Fungi</taxon>
        <taxon>Dikarya</taxon>
        <taxon>Basidiomycota</taxon>
        <taxon>Ustilaginomycotina</taxon>
        <taxon>Ustilaginomycetes</taxon>
        <taxon>Ustilaginales</taxon>
        <taxon>Ustilaginaceae</taxon>
        <taxon>Ustilago</taxon>
    </lineage>
</organism>